<dbReference type="PROSITE" id="PS50066">
    <property type="entry name" value="MADS_BOX_2"/>
    <property type="match status" value="1"/>
</dbReference>
<evidence type="ECO:0000313" key="8">
    <source>
        <dbReference type="EMBL" id="KAL1540827.1"/>
    </source>
</evidence>
<comment type="caution">
    <text evidence="8">The sequence shown here is derived from an EMBL/GenBank/DDBJ whole genome shotgun (WGS) entry which is preliminary data.</text>
</comment>
<keyword evidence="3" id="KW-0238">DNA-binding</keyword>
<dbReference type="Pfam" id="PF00319">
    <property type="entry name" value="SRF-TF"/>
    <property type="match status" value="1"/>
</dbReference>
<dbReference type="InterPro" id="IPR036879">
    <property type="entry name" value="TF_MADSbox_sf"/>
</dbReference>
<proteinExistence type="predicted"/>
<dbReference type="InterPro" id="IPR050142">
    <property type="entry name" value="MADS-box/MEF2_TF"/>
</dbReference>
<evidence type="ECO:0000256" key="3">
    <source>
        <dbReference type="ARBA" id="ARBA00023125"/>
    </source>
</evidence>
<name>A0ABD1GAA8_SALDI</name>
<keyword evidence="4" id="KW-0804">Transcription</keyword>
<dbReference type="EMBL" id="JBEAFC010000009">
    <property type="protein sequence ID" value="KAL1540827.1"/>
    <property type="molecule type" value="Genomic_DNA"/>
</dbReference>
<keyword evidence="5" id="KW-0539">Nucleus</keyword>
<sequence>MGRKIDMKKIENVTKCQVTFSKRRSSLMKKANEIAVCCDVDVAFVAFSPSGRVSKFCNEKRIEDVLYRYVNQSAEKRLKDYEIGPEQEPSLHQLSWCERNLNQSVQRVIARKMELESQSRKVYPTSVNQNEQISMLEKPILMQLDPWISPYSAKDRESIFQDLEGKQGMNKNMFSSTNTPNHPIPSNLSKAPIQESPPLHDTSEQSLMMDHQSLFNFHDQNNACSVVFSDAIQISTQNSCSMHLHPSNATNDNIVDFRTTNLDQMQRNYQQLGAYSVHHHKEESQGPQFDNLLVQETEEDNKLWSLNRQKRSSLWEWDDLLLDENFNFQNMPPL</sequence>
<comment type="subcellular location">
    <subcellularLocation>
        <location evidence="1">Nucleus</location>
    </subcellularLocation>
</comment>
<feature type="region of interest" description="Disordered" evidence="6">
    <location>
        <begin position="169"/>
        <end position="200"/>
    </location>
</feature>
<evidence type="ECO:0000256" key="2">
    <source>
        <dbReference type="ARBA" id="ARBA00023015"/>
    </source>
</evidence>
<dbReference type="Proteomes" id="UP001567538">
    <property type="component" value="Unassembled WGS sequence"/>
</dbReference>
<dbReference type="PANTHER" id="PTHR48019">
    <property type="entry name" value="SERUM RESPONSE FACTOR HOMOLOG"/>
    <property type="match status" value="1"/>
</dbReference>
<protein>
    <recommendedName>
        <fullName evidence="7">MADS-box domain-containing protein</fullName>
    </recommendedName>
</protein>
<evidence type="ECO:0000256" key="4">
    <source>
        <dbReference type="ARBA" id="ARBA00023163"/>
    </source>
</evidence>
<dbReference type="SMART" id="SM00432">
    <property type="entry name" value="MADS"/>
    <property type="match status" value="1"/>
</dbReference>
<reference evidence="8 9" key="1">
    <citation type="submission" date="2024-06" db="EMBL/GenBank/DDBJ databases">
        <title>A chromosome level genome sequence of Diviner's sage (Salvia divinorum).</title>
        <authorList>
            <person name="Ford S.A."/>
            <person name="Ro D.-K."/>
            <person name="Ness R.W."/>
            <person name="Phillips M.A."/>
        </authorList>
    </citation>
    <scope>NUCLEOTIDE SEQUENCE [LARGE SCALE GENOMIC DNA]</scope>
    <source>
        <strain evidence="8">SAF-2024a</strain>
        <tissue evidence="8">Leaf</tissue>
    </source>
</reference>
<dbReference type="InterPro" id="IPR002100">
    <property type="entry name" value="TF_MADSbox"/>
</dbReference>
<dbReference type="AlphaFoldDB" id="A0ABD1GAA8"/>
<gene>
    <name evidence="8" type="ORF">AAHA92_25120</name>
</gene>
<dbReference type="Gene3D" id="3.40.1810.10">
    <property type="entry name" value="Transcription factor, MADS-box"/>
    <property type="match status" value="1"/>
</dbReference>
<dbReference type="GO" id="GO:0005634">
    <property type="term" value="C:nucleus"/>
    <property type="evidence" value="ECO:0007669"/>
    <property type="project" value="UniProtKB-SubCell"/>
</dbReference>
<evidence type="ECO:0000256" key="6">
    <source>
        <dbReference type="SAM" id="MobiDB-lite"/>
    </source>
</evidence>
<evidence type="ECO:0000256" key="5">
    <source>
        <dbReference type="ARBA" id="ARBA00023242"/>
    </source>
</evidence>
<organism evidence="8 9">
    <name type="scientific">Salvia divinorum</name>
    <name type="common">Maria pastora</name>
    <name type="synonym">Diviner's sage</name>
    <dbReference type="NCBI Taxonomy" id="28513"/>
    <lineage>
        <taxon>Eukaryota</taxon>
        <taxon>Viridiplantae</taxon>
        <taxon>Streptophyta</taxon>
        <taxon>Embryophyta</taxon>
        <taxon>Tracheophyta</taxon>
        <taxon>Spermatophyta</taxon>
        <taxon>Magnoliopsida</taxon>
        <taxon>eudicotyledons</taxon>
        <taxon>Gunneridae</taxon>
        <taxon>Pentapetalae</taxon>
        <taxon>asterids</taxon>
        <taxon>lamiids</taxon>
        <taxon>Lamiales</taxon>
        <taxon>Lamiaceae</taxon>
        <taxon>Nepetoideae</taxon>
        <taxon>Mentheae</taxon>
        <taxon>Salviinae</taxon>
        <taxon>Salvia</taxon>
        <taxon>Salvia subgen. Calosphace</taxon>
    </lineage>
</organism>
<dbReference type="PRINTS" id="PR00404">
    <property type="entry name" value="MADSDOMAIN"/>
</dbReference>
<keyword evidence="2" id="KW-0805">Transcription regulation</keyword>
<dbReference type="GO" id="GO:0003677">
    <property type="term" value="F:DNA binding"/>
    <property type="evidence" value="ECO:0007669"/>
    <property type="project" value="UniProtKB-KW"/>
</dbReference>
<accession>A0ABD1GAA8</accession>
<evidence type="ECO:0000256" key="1">
    <source>
        <dbReference type="ARBA" id="ARBA00004123"/>
    </source>
</evidence>
<feature type="domain" description="MADS-box" evidence="7">
    <location>
        <begin position="1"/>
        <end position="60"/>
    </location>
</feature>
<evidence type="ECO:0000313" key="9">
    <source>
        <dbReference type="Proteomes" id="UP001567538"/>
    </source>
</evidence>
<feature type="compositionally biased region" description="Polar residues" evidence="6">
    <location>
        <begin position="169"/>
        <end position="189"/>
    </location>
</feature>
<evidence type="ECO:0000259" key="7">
    <source>
        <dbReference type="PROSITE" id="PS50066"/>
    </source>
</evidence>
<dbReference type="SUPFAM" id="SSF55455">
    <property type="entry name" value="SRF-like"/>
    <property type="match status" value="1"/>
</dbReference>
<keyword evidence="9" id="KW-1185">Reference proteome</keyword>